<dbReference type="RefSeq" id="WP_138016394.1">
    <property type="nucleotide sequence ID" value="NZ_SULI01000011.1"/>
</dbReference>
<name>A0A4U7N454_9RHOB</name>
<dbReference type="AlphaFoldDB" id="A0A4U7N454"/>
<sequence>MRILKVWIWLACLVAPSFASSMEFQVRDDLVPRLNQLEYIYPPTSPRDYSDVRPPAFSGSNFAGDNGYDAVFYLSGLIEKGDAERFIKFHTDRRYYSQKIVLNSPGGNFLEALKIGAYLKEQQDPMAGDPYAWEFAVLDGDRCLSACALILAMGGSIEGPRIESGAEVGFHMGILPERQAQSTANVRDIMNLTYDIVYEYTQLIEDGLLSPLLLRESLKHRTAKSFYFLHAGMRSWQMGFQPVAKPKNAPTINLVGLDQGAIFRICSAWSYASYDKLSASTQRGIEHFGDYEPRLPQAATRMKDIFDTLGTDLITRKLPDAQFDVITCSVSRNKNGLVSVAIFDPNLLGVEVPPPTCKGSRRMQGWCASSPTPTYPLNVPLLADSLGCSGGVFLKKTPTDLQNWTPDWAEMPSTRTGVAKREVNIRPTPGLGDTPTGTLAAGATAKIEDCAITNDRQGVFFRIRSGSQSGWVSARFILEDSGLMYPVTH</sequence>
<dbReference type="SUPFAM" id="SSF52096">
    <property type="entry name" value="ClpP/crotonase"/>
    <property type="match status" value="1"/>
</dbReference>
<dbReference type="InterPro" id="IPR029045">
    <property type="entry name" value="ClpP/crotonase-like_dom_sf"/>
</dbReference>
<feature type="chain" id="PRO_5020586362" evidence="1">
    <location>
        <begin position="22"/>
        <end position="489"/>
    </location>
</feature>
<feature type="signal peptide" evidence="1">
    <location>
        <begin position="1"/>
        <end position="21"/>
    </location>
</feature>
<evidence type="ECO:0000256" key="1">
    <source>
        <dbReference type="SAM" id="SignalP"/>
    </source>
</evidence>
<evidence type="ECO:0000313" key="2">
    <source>
        <dbReference type="EMBL" id="TKZ20550.1"/>
    </source>
</evidence>
<comment type="caution">
    <text evidence="2">The sequence shown here is derived from an EMBL/GenBank/DDBJ whole genome shotgun (WGS) entry which is preliminary data.</text>
</comment>
<dbReference type="OrthoDB" id="5936191at2"/>
<keyword evidence="3" id="KW-1185">Reference proteome</keyword>
<organism evidence="2 3">
    <name type="scientific">Shimia litoralis</name>
    <dbReference type="NCBI Taxonomy" id="420403"/>
    <lineage>
        <taxon>Bacteria</taxon>
        <taxon>Pseudomonadati</taxon>
        <taxon>Pseudomonadota</taxon>
        <taxon>Alphaproteobacteria</taxon>
        <taxon>Rhodobacterales</taxon>
        <taxon>Roseobacteraceae</taxon>
    </lineage>
</organism>
<gene>
    <name evidence="2" type="ORF">FAP39_10730</name>
</gene>
<dbReference type="Proteomes" id="UP000306575">
    <property type="component" value="Unassembled WGS sequence"/>
</dbReference>
<proteinExistence type="predicted"/>
<dbReference type="Gene3D" id="2.30.30.40">
    <property type="entry name" value="SH3 Domains"/>
    <property type="match status" value="1"/>
</dbReference>
<evidence type="ECO:0000313" key="3">
    <source>
        <dbReference type="Proteomes" id="UP000306575"/>
    </source>
</evidence>
<protein>
    <submittedName>
        <fullName evidence="2">SH3 domain-containing protein</fullName>
    </submittedName>
</protein>
<keyword evidence="1" id="KW-0732">Signal</keyword>
<reference evidence="2 3" key="1">
    <citation type="submission" date="2019-04" db="EMBL/GenBank/DDBJ databases">
        <title>Genome sequence of Pelagicola litoralis CL-ES2.</title>
        <authorList>
            <person name="Cao J."/>
        </authorList>
    </citation>
    <scope>NUCLEOTIDE SEQUENCE [LARGE SCALE GENOMIC DNA]</scope>
    <source>
        <strain evidence="2 3">CL-ES2</strain>
    </source>
</reference>
<accession>A0A4U7N454</accession>
<dbReference type="EMBL" id="SULI01000011">
    <property type="protein sequence ID" value="TKZ20550.1"/>
    <property type="molecule type" value="Genomic_DNA"/>
</dbReference>